<evidence type="ECO:0000313" key="3">
    <source>
        <dbReference type="EMBL" id="XAH75655.1"/>
    </source>
</evidence>
<dbReference type="Pfam" id="PF18931">
    <property type="entry name" value="DUF5680"/>
    <property type="match status" value="1"/>
</dbReference>
<dbReference type="CDD" id="cd00093">
    <property type="entry name" value="HTH_XRE"/>
    <property type="match status" value="1"/>
</dbReference>
<reference evidence="3 4" key="1">
    <citation type="submission" date="2024-02" db="EMBL/GenBank/DDBJ databases">
        <title>Bacterial strain from lacustrine sediment.</title>
        <authorList>
            <person name="Petit C."/>
            <person name="Fadhlaoui K."/>
        </authorList>
    </citation>
    <scope>NUCLEOTIDE SEQUENCE [LARGE SCALE GENOMIC DNA]</scope>
    <source>
        <strain evidence="3 4">IPX-CK</strain>
    </source>
</reference>
<dbReference type="PANTHER" id="PTHR46558:SF13">
    <property type="entry name" value="HTH-TYPE TRANSCRIPTIONAL REGULATOR IMMR"/>
    <property type="match status" value="1"/>
</dbReference>
<dbReference type="Pfam" id="PF01381">
    <property type="entry name" value="HTH_3"/>
    <property type="match status" value="1"/>
</dbReference>
<dbReference type="InterPro" id="IPR043735">
    <property type="entry name" value="DUF5680"/>
</dbReference>
<dbReference type="RefSeq" id="WP_342759222.1">
    <property type="nucleotide sequence ID" value="NZ_CP146256.1"/>
</dbReference>
<proteinExistence type="predicted"/>
<dbReference type="Proteomes" id="UP001451571">
    <property type="component" value="Chromosome"/>
</dbReference>
<dbReference type="InterPro" id="IPR010982">
    <property type="entry name" value="Lambda_DNA-bd_dom_sf"/>
</dbReference>
<protein>
    <submittedName>
        <fullName evidence="3">DUF5680 domain-containing protein</fullName>
    </submittedName>
</protein>
<dbReference type="InterPro" id="IPR001387">
    <property type="entry name" value="Cro/C1-type_HTH"/>
</dbReference>
<sequence>MRTMNMAEKLQSLRKSKGLSQEELADLLNVSRQAVGKWEAGRFYPDIDKLMQLSELYSISLDRLIKDTGDCNLQIGEQNEEKEDITDFLIRAKTACYAGHGEEIDASRRGSHDLEYEEDELYYYDTYLGGERFGGEEAVWKNGMPIWCMNYCGRVTGEHFSGDFLKEALDAVPYNMPYRGPAFFQSGAYTYHCRVEGDFDWYQGYEEILHEGIKIYECYFHGGSIR</sequence>
<dbReference type="PANTHER" id="PTHR46558">
    <property type="entry name" value="TRACRIPTIONAL REGULATORY PROTEIN-RELATED-RELATED"/>
    <property type="match status" value="1"/>
</dbReference>
<dbReference type="EMBL" id="CP146256">
    <property type="protein sequence ID" value="XAH75655.1"/>
    <property type="molecule type" value="Genomic_DNA"/>
</dbReference>
<dbReference type="SUPFAM" id="SSF47413">
    <property type="entry name" value="lambda repressor-like DNA-binding domains"/>
    <property type="match status" value="1"/>
</dbReference>
<evidence type="ECO:0000256" key="1">
    <source>
        <dbReference type="ARBA" id="ARBA00023125"/>
    </source>
</evidence>
<dbReference type="Gene3D" id="1.10.260.40">
    <property type="entry name" value="lambda repressor-like DNA-binding domains"/>
    <property type="match status" value="1"/>
</dbReference>
<dbReference type="PROSITE" id="PS50943">
    <property type="entry name" value="HTH_CROC1"/>
    <property type="match status" value="1"/>
</dbReference>
<keyword evidence="1" id="KW-0238">DNA-binding</keyword>
<gene>
    <name evidence="3" type="ORF">V6984_07840</name>
</gene>
<dbReference type="SMART" id="SM00530">
    <property type="entry name" value="HTH_XRE"/>
    <property type="match status" value="1"/>
</dbReference>
<evidence type="ECO:0000313" key="4">
    <source>
        <dbReference type="Proteomes" id="UP001451571"/>
    </source>
</evidence>
<evidence type="ECO:0000259" key="2">
    <source>
        <dbReference type="PROSITE" id="PS50943"/>
    </source>
</evidence>
<name>A0ABZ3F0K5_9FIRM</name>
<feature type="domain" description="HTH cro/C1-type" evidence="2">
    <location>
        <begin position="10"/>
        <end position="64"/>
    </location>
</feature>
<accession>A0ABZ3F0K5</accession>
<keyword evidence="4" id="KW-1185">Reference proteome</keyword>
<organism evidence="3 4">
    <name type="scientific">Kineothrix sedimenti</name>
    <dbReference type="NCBI Taxonomy" id="3123317"/>
    <lineage>
        <taxon>Bacteria</taxon>
        <taxon>Bacillati</taxon>
        <taxon>Bacillota</taxon>
        <taxon>Clostridia</taxon>
        <taxon>Lachnospirales</taxon>
        <taxon>Lachnospiraceae</taxon>
        <taxon>Kineothrix</taxon>
    </lineage>
</organism>